<dbReference type="GO" id="GO:0016020">
    <property type="term" value="C:membrane"/>
    <property type="evidence" value="ECO:0007669"/>
    <property type="project" value="TreeGrafter"/>
</dbReference>
<keyword evidence="5" id="KW-0862">Zinc</keyword>
<keyword evidence="7" id="KW-0812">Transmembrane</keyword>
<evidence type="ECO:0000256" key="5">
    <source>
        <dbReference type="ARBA" id="ARBA00022833"/>
    </source>
</evidence>
<dbReference type="PANTHER" id="PTHR22726:SF1">
    <property type="entry name" value="METALLOENDOPEPTIDASE OMA1, MITOCHONDRIAL"/>
    <property type="match status" value="1"/>
</dbReference>
<dbReference type="HOGENOM" id="CLU_022121_0_0_10"/>
<dbReference type="GO" id="GO:0004222">
    <property type="term" value="F:metalloendopeptidase activity"/>
    <property type="evidence" value="ECO:0007669"/>
    <property type="project" value="InterPro"/>
</dbReference>
<feature type="signal peptide" evidence="8">
    <location>
        <begin position="1"/>
        <end position="21"/>
    </location>
</feature>
<dbReference type="STRING" id="984262.SGRA_0239"/>
<dbReference type="Proteomes" id="UP000007519">
    <property type="component" value="Chromosome"/>
</dbReference>
<comment type="cofactor">
    <cofactor evidence="1">
        <name>Zn(2+)</name>
        <dbReference type="ChEBI" id="CHEBI:29105"/>
    </cofactor>
</comment>
<keyword evidence="11" id="KW-1185">Reference proteome</keyword>
<protein>
    <submittedName>
        <fullName evidence="10">Zinc metalloprotease</fullName>
    </submittedName>
</protein>
<dbReference type="RefSeq" id="WP_014373226.1">
    <property type="nucleotide sequence ID" value="NC_016940.1"/>
</dbReference>
<evidence type="ECO:0000256" key="8">
    <source>
        <dbReference type="SAM" id="SignalP"/>
    </source>
</evidence>
<evidence type="ECO:0000313" key="11">
    <source>
        <dbReference type="Proteomes" id="UP000007519"/>
    </source>
</evidence>
<dbReference type="AlphaFoldDB" id="H6L677"/>
<dbReference type="KEGG" id="sgn:SGRA_0239"/>
<evidence type="ECO:0000256" key="2">
    <source>
        <dbReference type="ARBA" id="ARBA00022670"/>
    </source>
</evidence>
<evidence type="ECO:0000313" key="10">
    <source>
        <dbReference type="EMBL" id="AFC22978.1"/>
    </source>
</evidence>
<evidence type="ECO:0000256" key="7">
    <source>
        <dbReference type="SAM" id="Phobius"/>
    </source>
</evidence>
<evidence type="ECO:0000256" key="1">
    <source>
        <dbReference type="ARBA" id="ARBA00001947"/>
    </source>
</evidence>
<accession>H6L677</accession>
<evidence type="ECO:0000256" key="4">
    <source>
        <dbReference type="ARBA" id="ARBA00022801"/>
    </source>
</evidence>
<feature type="chain" id="PRO_5003604091" evidence="8">
    <location>
        <begin position="22"/>
        <end position="817"/>
    </location>
</feature>
<keyword evidence="7" id="KW-1133">Transmembrane helix</keyword>
<organism evidence="10 11">
    <name type="scientific">Saprospira grandis (strain Lewin)</name>
    <dbReference type="NCBI Taxonomy" id="984262"/>
    <lineage>
        <taxon>Bacteria</taxon>
        <taxon>Pseudomonadati</taxon>
        <taxon>Bacteroidota</taxon>
        <taxon>Saprospiria</taxon>
        <taxon>Saprospirales</taxon>
        <taxon>Saprospiraceae</taxon>
        <taxon>Saprospira</taxon>
    </lineage>
</organism>
<keyword evidence="3" id="KW-0479">Metal-binding</keyword>
<feature type="transmembrane region" description="Helical" evidence="7">
    <location>
        <begin position="705"/>
        <end position="725"/>
    </location>
</feature>
<feature type="domain" description="Peptidase M48" evidence="9">
    <location>
        <begin position="96"/>
        <end position="302"/>
    </location>
</feature>
<dbReference type="CDD" id="cd07324">
    <property type="entry name" value="M48C_Oma1-like"/>
    <property type="match status" value="1"/>
</dbReference>
<feature type="transmembrane region" description="Helical" evidence="7">
    <location>
        <begin position="737"/>
        <end position="755"/>
    </location>
</feature>
<dbReference type="Gene3D" id="3.30.2010.10">
    <property type="entry name" value="Metalloproteases ('zincins'), catalytic domain"/>
    <property type="match status" value="1"/>
</dbReference>
<evidence type="ECO:0000256" key="3">
    <source>
        <dbReference type="ARBA" id="ARBA00022723"/>
    </source>
</evidence>
<keyword evidence="4" id="KW-0378">Hydrolase</keyword>
<gene>
    <name evidence="10" type="ordered locus">SGRA_0239</name>
</gene>
<dbReference type="PANTHER" id="PTHR22726">
    <property type="entry name" value="METALLOENDOPEPTIDASE OMA1"/>
    <property type="match status" value="1"/>
</dbReference>
<dbReference type="InterPro" id="IPR001915">
    <property type="entry name" value="Peptidase_M48"/>
</dbReference>
<keyword evidence="2" id="KW-0645">Protease</keyword>
<dbReference type="GO" id="GO:0046872">
    <property type="term" value="F:metal ion binding"/>
    <property type="evidence" value="ECO:0007669"/>
    <property type="project" value="UniProtKB-KW"/>
</dbReference>
<dbReference type="OrthoDB" id="910748at2"/>
<keyword evidence="8" id="KW-0732">Signal</keyword>
<name>H6L677_SAPGL</name>
<dbReference type="Pfam" id="PF01435">
    <property type="entry name" value="Peptidase_M48"/>
    <property type="match status" value="1"/>
</dbReference>
<evidence type="ECO:0000256" key="6">
    <source>
        <dbReference type="ARBA" id="ARBA00023049"/>
    </source>
</evidence>
<evidence type="ECO:0000259" key="9">
    <source>
        <dbReference type="Pfam" id="PF01435"/>
    </source>
</evidence>
<dbReference type="GO" id="GO:0051603">
    <property type="term" value="P:proteolysis involved in protein catabolic process"/>
    <property type="evidence" value="ECO:0007669"/>
    <property type="project" value="TreeGrafter"/>
</dbReference>
<proteinExistence type="predicted"/>
<keyword evidence="6 10" id="KW-0482">Metalloprotease</keyword>
<dbReference type="EMBL" id="CP002831">
    <property type="protein sequence ID" value="AFC22978.1"/>
    <property type="molecule type" value="Genomic_DNA"/>
</dbReference>
<dbReference type="eggNOG" id="COG4783">
    <property type="taxonomic scope" value="Bacteria"/>
</dbReference>
<keyword evidence="7" id="KW-0472">Membrane</keyword>
<sequence length="817" mass="93351">MQKMQFWALLLFLLIGQKGWAQDFDDYRCLSASGEVPERFLLSSAQKYELGLAQLDPGLSNKDRKTQAKFQQQTIYSIDDLLRSGKVLFGTPVNDYVNKVGNRLLEHTPELKGKVDFFVIRSSAVNAFATATGVVCVNMGLLAQLENEAQLAFVLSHELMHVQKQHSLSQYEKDLAILKESKQRSLFKKTDFNSALLESNSYSRELEFEADKGGLDIFLKTQYSTAALKSAFSLLNYAYLLYDTTAFDLQYFNEGSCQLDPSIFLPEDSLNAISAWVDDSENTDTLRSTHPSTLRRWEVVEEAISGKTTGDQFFIEPKAEFERIRKIARFELASYYLHNFRFEDALYVVQLLRKEEPNSRYLREVEVQALHAISRFSMYEASSFMNSDYRRQLKTYSKIEGGQQQLYFMSSNLRAVELASLTLYKAWKLQRDYPEDKYFENYYRDAIYVLQQHVPSFDQLPEAMTAAEIKAYLAKAPAEQEYAVAKVTKDSLPKALQDVKLKTLFNSYRKSYGYSDLNKGYNIARYLLSDLLVDEAFKTDYEQVEDYHQQLMQKDSIDQAQARKADKKAKAPGLGIDSVLYVNPYLLAVKKAPKFLGETETSLDFEKRDEILTKFYGEVNKAAEKEGLHVQTLDNRNVEELDAERYAEVATIKDWLRFRMNLDSRHHPIFNQREVDRICKKYGTPYIVTGGYIQQGYNRKINTPIQIAVAAGAVSFIAGAIMLNAEMSKEEDRSFGLSYALLIAGGAAIGVASYVNADLKLGVVSEQLYFSSIFNTANSTYETIGFYNKIGIPKLGSLPRRIKSQIRKDIKRIKKQD</sequence>
<reference evidence="10 11" key="1">
    <citation type="journal article" date="2012" name="Stand. Genomic Sci.">
        <title>Complete genome sequencing and analysis of Saprospira grandis str. Lewin, a predatory marine bacterium.</title>
        <authorList>
            <person name="Saw J.H."/>
            <person name="Yuryev A."/>
            <person name="Kanbe M."/>
            <person name="Hou S."/>
            <person name="Young A.G."/>
            <person name="Aizawa S."/>
            <person name="Alam M."/>
        </authorList>
    </citation>
    <scope>NUCLEOTIDE SEQUENCE [LARGE SCALE GENOMIC DNA]</scope>
    <source>
        <strain evidence="10 11">Lewin</strain>
    </source>
</reference>
<dbReference type="InterPro" id="IPR051156">
    <property type="entry name" value="Mito/Outer_Membr_Metalloprot"/>
</dbReference>